<keyword evidence="3" id="KW-1185">Reference proteome</keyword>
<dbReference type="AlphaFoldDB" id="A0A4U6TE57"/>
<sequence>MWSGVPLTGNAFDRLLLPSGVPVPMCFCGDPCKVAKSDEEDIYRQRYWMCSNFAFEPTLRQCRINRMTPPPLCDFEQWIDTEIKPKDKEHMQYMLQWAAESKERMEKRLREEAAEKEHKEEEERRWLAA</sequence>
<dbReference type="Proteomes" id="UP000298652">
    <property type="component" value="Chromosome 8"/>
</dbReference>
<feature type="region of interest" description="Disordered" evidence="1">
    <location>
        <begin position="108"/>
        <end position="129"/>
    </location>
</feature>
<evidence type="ECO:0000313" key="2">
    <source>
        <dbReference type="EMBL" id="TKW00448.1"/>
    </source>
</evidence>
<dbReference type="PANTHER" id="PTHR48170:SF1">
    <property type="entry name" value="ZINC FINGER GRF-TYPE DOMAIN-CONTAINING PROTEIN"/>
    <property type="match status" value="1"/>
</dbReference>
<gene>
    <name evidence="2" type="ORF">SEVIR_8G109300v2</name>
</gene>
<protein>
    <recommendedName>
        <fullName evidence="4">Zinc finger GRF-type domain-containing protein</fullName>
    </recommendedName>
</protein>
<dbReference type="PANTHER" id="PTHR48170">
    <property type="entry name" value="ZINC FINGER GRF-TYPE DOMAIN-CONTAINING PROTEIN"/>
    <property type="match status" value="1"/>
</dbReference>
<proteinExistence type="predicted"/>
<name>A0A4U6TE57_SETVI</name>
<dbReference type="EMBL" id="CM016559">
    <property type="protein sequence ID" value="TKW00448.1"/>
    <property type="molecule type" value="Genomic_DNA"/>
</dbReference>
<evidence type="ECO:0008006" key="4">
    <source>
        <dbReference type="Google" id="ProtNLM"/>
    </source>
</evidence>
<reference evidence="2" key="1">
    <citation type="submission" date="2019-03" db="EMBL/GenBank/DDBJ databases">
        <title>WGS assembly of Setaria viridis.</title>
        <authorList>
            <person name="Huang P."/>
            <person name="Jenkins J."/>
            <person name="Grimwood J."/>
            <person name="Barry K."/>
            <person name="Healey A."/>
            <person name="Mamidi S."/>
            <person name="Sreedasyam A."/>
            <person name="Shu S."/>
            <person name="Feldman M."/>
            <person name="Wu J."/>
            <person name="Yu Y."/>
            <person name="Chen C."/>
            <person name="Johnson J."/>
            <person name="Rokhsar D."/>
            <person name="Baxter I."/>
            <person name="Schmutz J."/>
            <person name="Brutnell T."/>
            <person name="Kellogg E."/>
        </authorList>
    </citation>
    <scope>NUCLEOTIDE SEQUENCE [LARGE SCALE GENOMIC DNA]</scope>
</reference>
<evidence type="ECO:0000256" key="1">
    <source>
        <dbReference type="SAM" id="MobiDB-lite"/>
    </source>
</evidence>
<dbReference type="OMA" id="QCRINRM"/>
<accession>A0A4U6TE57</accession>
<dbReference type="Gramene" id="TKW00448">
    <property type="protein sequence ID" value="TKW00448"/>
    <property type="gene ID" value="SEVIR_8G109300v2"/>
</dbReference>
<evidence type="ECO:0000313" key="3">
    <source>
        <dbReference type="Proteomes" id="UP000298652"/>
    </source>
</evidence>
<organism evidence="2 3">
    <name type="scientific">Setaria viridis</name>
    <name type="common">Green bristlegrass</name>
    <name type="synonym">Setaria italica subsp. viridis</name>
    <dbReference type="NCBI Taxonomy" id="4556"/>
    <lineage>
        <taxon>Eukaryota</taxon>
        <taxon>Viridiplantae</taxon>
        <taxon>Streptophyta</taxon>
        <taxon>Embryophyta</taxon>
        <taxon>Tracheophyta</taxon>
        <taxon>Spermatophyta</taxon>
        <taxon>Magnoliopsida</taxon>
        <taxon>Liliopsida</taxon>
        <taxon>Poales</taxon>
        <taxon>Poaceae</taxon>
        <taxon>PACMAD clade</taxon>
        <taxon>Panicoideae</taxon>
        <taxon>Panicodae</taxon>
        <taxon>Paniceae</taxon>
        <taxon>Cenchrinae</taxon>
        <taxon>Setaria</taxon>
    </lineage>
</organism>